<dbReference type="GO" id="GO:0051707">
    <property type="term" value="P:response to other organism"/>
    <property type="evidence" value="ECO:0007669"/>
    <property type="project" value="UniProtKB-ARBA"/>
</dbReference>
<dbReference type="GO" id="GO:0043565">
    <property type="term" value="F:sequence-specific DNA binding"/>
    <property type="evidence" value="ECO:0007669"/>
    <property type="project" value="InterPro"/>
</dbReference>
<gene>
    <name evidence="9" type="primary">WRKY40</name>
</gene>
<dbReference type="EMBL" id="OR069371">
    <property type="protein sequence ID" value="WMI31300.1"/>
    <property type="molecule type" value="mRNA"/>
</dbReference>
<evidence type="ECO:0000256" key="7">
    <source>
        <dbReference type="SAM" id="MobiDB-lite"/>
    </source>
</evidence>
<evidence type="ECO:0000256" key="5">
    <source>
        <dbReference type="ARBA" id="ARBA00023163"/>
    </source>
</evidence>
<comment type="similarity">
    <text evidence="2">Belongs to the WRKY group II-a family.</text>
</comment>
<name>A0AA51BMT3_9LILI</name>
<dbReference type="PROSITE" id="PS50811">
    <property type="entry name" value="WRKY"/>
    <property type="match status" value="1"/>
</dbReference>
<protein>
    <submittedName>
        <fullName evidence="9">WRKY40</fullName>
    </submittedName>
</protein>
<dbReference type="SUPFAM" id="SSF118290">
    <property type="entry name" value="WRKY DNA-binding domain"/>
    <property type="match status" value="1"/>
</dbReference>
<evidence type="ECO:0000256" key="6">
    <source>
        <dbReference type="ARBA" id="ARBA00023242"/>
    </source>
</evidence>
<evidence type="ECO:0000256" key="3">
    <source>
        <dbReference type="ARBA" id="ARBA00023015"/>
    </source>
</evidence>
<dbReference type="PANTHER" id="PTHR31429:SF3">
    <property type="entry name" value="WRKY TRANSCRIPTION FACTOR 40-RELATED"/>
    <property type="match status" value="1"/>
</dbReference>
<dbReference type="GO" id="GO:0003700">
    <property type="term" value="F:DNA-binding transcription factor activity"/>
    <property type="evidence" value="ECO:0007669"/>
    <property type="project" value="InterPro"/>
</dbReference>
<organism evidence="9">
    <name type="scientific">Dioscorea oppositifolia</name>
    <dbReference type="NCBI Taxonomy" id="569628"/>
    <lineage>
        <taxon>Eukaryota</taxon>
        <taxon>Viridiplantae</taxon>
        <taxon>Streptophyta</taxon>
        <taxon>Embryophyta</taxon>
        <taxon>Tracheophyta</taxon>
        <taxon>Spermatophyta</taxon>
        <taxon>Magnoliopsida</taxon>
        <taxon>Liliopsida</taxon>
        <taxon>Dioscoreales</taxon>
        <taxon>Dioscoreaceae</taxon>
        <taxon>Dioscorea</taxon>
    </lineage>
</organism>
<dbReference type="PANTHER" id="PTHR31429">
    <property type="entry name" value="WRKY TRANSCRIPTION FACTOR 36-RELATED"/>
    <property type="match status" value="1"/>
</dbReference>
<proteinExistence type="evidence at transcript level"/>
<accession>A0AA51BMT3</accession>
<reference evidence="9" key="1">
    <citation type="submission" date="2023-05" db="EMBL/GenBank/DDBJ databases">
        <authorList>
            <person name="Chen Y."/>
            <person name="Huo X.W."/>
            <person name="Zhang Y.F."/>
            <person name="Zhao L.M."/>
            <person name="Xing L.N."/>
            <person name="Ge M.R."/>
        </authorList>
    </citation>
    <scope>NUCLEOTIDE SEQUENCE</scope>
</reference>
<evidence type="ECO:0000313" key="9">
    <source>
        <dbReference type="EMBL" id="WMI31300.1"/>
    </source>
</evidence>
<dbReference type="SMART" id="SM00774">
    <property type="entry name" value="WRKY"/>
    <property type="match status" value="1"/>
</dbReference>
<dbReference type="GO" id="GO:0005634">
    <property type="term" value="C:nucleus"/>
    <property type="evidence" value="ECO:0007669"/>
    <property type="project" value="UniProtKB-SubCell"/>
</dbReference>
<dbReference type="AlphaFoldDB" id="A0AA51BMT3"/>
<feature type="region of interest" description="Disordered" evidence="7">
    <location>
        <begin position="84"/>
        <end position="116"/>
    </location>
</feature>
<comment type="subcellular location">
    <subcellularLocation>
        <location evidence="1">Nucleus</location>
    </subcellularLocation>
</comment>
<dbReference type="FunFam" id="2.20.25.80:FF:000008">
    <property type="entry name" value="WRKY transcription factor 40"/>
    <property type="match status" value="1"/>
</dbReference>
<dbReference type="Gene3D" id="2.20.25.80">
    <property type="entry name" value="WRKY domain"/>
    <property type="match status" value="1"/>
</dbReference>
<keyword evidence="5" id="KW-0804">Transcription</keyword>
<evidence type="ECO:0000259" key="8">
    <source>
        <dbReference type="PROSITE" id="PS50811"/>
    </source>
</evidence>
<keyword evidence="3" id="KW-0805">Transcription regulation</keyword>
<keyword evidence="4" id="KW-0238">DNA-binding</keyword>
<feature type="compositionally biased region" description="Low complexity" evidence="7">
    <location>
        <begin position="87"/>
        <end position="97"/>
    </location>
</feature>
<sequence>MESITMEQSSLSLDLSVGSHWLSHQPMKTERNSNAITSGESKSKEVVNLRAELNRMNEENERLSEMLQNMYEKYSALRSQMMDIRSESGSEGGSAAPEPEPEPEKKRKRHNFKTQNEIVSNAMDQSISSDECLKPIKNDQIKSKITKVYVQTNPSDTSLIVKDGYQWRKYGQKVTRDNPCPRAYFRCSFAPTCQVKKKVQRSAENQSIVEVTYEGEHTHNAPTSQSDTPKAKNNVVANFVPVSKPVTDEHIINIKKKPHLDFDLSASPPAQLQYQLVEQMASSLTKDPGFTAALASAISGKILSFSPN</sequence>
<evidence type="ECO:0000256" key="2">
    <source>
        <dbReference type="ARBA" id="ARBA00008189"/>
    </source>
</evidence>
<feature type="domain" description="WRKY" evidence="8">
    <location>
        <begin position="156"/>
        <end position="222"/>
    </location>
</feature>
<dbReference type="InterPro" id="IPR003657">
    <property type="entry name" value="WRKY_dom"/>
</dbReference>
<evidence type="ECO:0000256" key="1">
    <source>
        <dbReference type="ARBA" id="ARBA00004123"/>
    </source>
</evidence>
<dbReference type="InterPro" id="IPR044810">
    <property type="entry name" value="WRKY_plant"/>
</dbReference>
<dbReference type="InterPro" id="IPR036576">
    <property type="entry name" value="WRKY_dom_sf"/>
</dbReference>
<keyword evidence="6" id="KW-0539">Nucleus</keyword>
<dbReference type="Pfam" id="PF03106">
    <property type="entry name" value="WRKY"/>
    <property type="match status" value="1"/>
</dbReference>
<feature type="region of interest" description="Disordered" evidence="7">
    <location>
        <begin position="25"/>
        <end position="45"/>
    </location>
</feature>
<evidence type="ECO:0000256" key="4">
    <source>
        <dbReference type="ARBA" id="ARBA00023125"/>
    </source>
</evidence>